<accession>A0A1I1NIE7</accession>
<dbReference type="NCBIfam" id="TIGR04183">
    <property type="entry name" value="Por_Secre_tail"/>
    <property type="match status" value="1"/>
</dbReference>
<dbReference type="OrthoDB" id="8737820at2"/>
<reference evidence="3 4" key="1">
    <citation type="submission" date="2016-10" db="EMBL/GenBank/DDBJ databases">
        <authorList>
            <person name="de Groot N.N."/>
        </authorList>
    </citation>
    <scope>NUCLEOTIDE SEQUENCE [LARGE SCALE GENOMIC DNA]</scope>
    <source>
        <strain evidence="3 4">DSM 6793</strain>
    </source>
</reference>
<dbReference type="Proteomes" id="UP000199514">
    <property type="component" value="Unassembled WGS sequence"/>
</dbReference>
<gene>
    <name evidence="3" type="ORF">SAMN05421780_11533</name>
</gene>
<feature type="chain" id="PRO_5011704227" evidence="1">
    <location>
        <begin position="21"/>
        <end position="375"/>
    </location>
</feature>
<proteinExistence type="predicted"/>
<sequence length="375" mass="40610">MKKIVYLLSVLCAWTLNAQAQITIQAADVANAGDQVIYKTALNYAGGFGTAGANQIWIFSDLEGVGNDTVNYLNPSQTPQGNIFAGANLAMFQDGQYLYMEKASNGLFLQGFVMGAGLDSVQTDSSLFPIDFSSLKFTVSPKLELLPLPANYNHVSASSGAGEVKFAYDTTIVISGSSVTVDSIKLVLTVDVIDSINGYGQLILPNDTVQALRQLLVQDYTISVEVHTFVQLPIGPPIPLWIPLPLGIPAIRTNTCQYWAVGKKAPILEFTLDSAGTNILTTRFQSHESLVSVKSSNNYLAKVYPSPAQKTVFVEAEFLQKVRLFSAVGQLLQEKEAAQTEGKVSVSVEKFESGIYFCQAVGRDGRSTILRLVKE</sequence>
<feature type="signal peptide" evidence="1">
    <location>
        <begin position="1"/>
        <end position="20"/>
    </location>
</feature>
<keyword evidence="1" id="KW-0732">Signal</keyword>
<dbReference type="InterPro" id="IPR026444">
    <property type="entry name" value="Secre_tail"/>
</dbReference>
<evidence type="ECO:0000259" key="2">
    <source>
        <dbReference type="Pfam" id="PF18962"/>
    </source>
</evidence>
<keyword evidence="4" id="KW-1185">Reference proteome</keyword>
<feature type="domain" description="Secretion system C-terminal sorting" evidence="2">
    <location>
        <begin position="303"/>
        <end position="364"/>
    </location>
</feature>
<organism evidence="3 4">
    <name type="scientific">Flexibacter flexilis DSM 6793</name>
    <dbReference type="NCBI Taxonomy" id="927664"/>
    <lineage>
        <taxon>Bacteria</taxon>
        <taxon>Pseudomonadati</taxon>
        <taxon>Bacteroidota</taxon>
        <taxon>Cytophagia</taxon>
        <taxon>Cytophagales</taxon>
        <taxon>Flexibacteraceae</taxon>
        <taxon>Flexibacter</taxon>
    </lineage>
</organism>
<dbReference type="AlphaFoldDB" id="A0A1I1NIE7"/>
<name>A0A1I1NIE7_9BACT</name>
<dbReference type="EMBL" id="FOLE01000015">
    <property type="protein sequence ID" value="SFC97255.1"/>
    <property type="molecule type" value="Genomic_DNA"/>
</dbReference>
<dbReference type="RefSeq" id="WP_091516601.1">
    <property type="nucleotide sequence ID" value="NZ_FOLE01000015.1"/>
</dbReference>
<dbReference type="Pfam" id="PF18962">
    <property type="entry name" value="Por_Secre_tail"/>
    <property type="match status" value="1"/>
</dbReference>
<evidence type="ECO:0000313" key="3">
    <source>
        <dbReference type="EMBL" id="SFC97255.1"/>
    </source>
</evidence>
<evidence type="ECO:0000313" key="4">
    <source>
        <dbReference type="Proteomes" id="UP000199514"/>
    </source>
</evidence>
<protein>
    <submittedName>
        <fullName evidence="3">Por secretion system C-terminal sorting domain-containing protein</fullName>
    </submittedName>
</protein>
<evidence type="ECO:0000256" key="1">
    <source>
        <dbReference type="SAM" id="SignalP"/>
    </source>
</evidence>